<organism evidence="6 7">
    <name type="scientific">Acanthoscelides obtectus</name>
    <name type="common">Bean weevil</name>
    <name type="synonym">Bruchus obtectus</name>
    <dbReference type="NCBI Taxonomy" id="200917"/>
    <lineage>
        <taxon>Eukaryota</taxon>
        <taxon>Metazoa</taxon>
        <taxon>Ecdysozoa</taxon>
        <taxon>Arthropoda</taxon>
        <taxon>Hexapoda</taxon>
        <taxon>Insecta</taxon>
        <taxon>Pterygota</taxon>
        <taxon>Neoptera</taxon>
        <taxon>Endopterygota</taxon>
        <taxon>Coleoptera</taxon>
        <taxon>Polyphaga</taxon>
        <taxon>Cucujiformia</taxon>
        <taxon>Chrysomeloidea</taxon>
        <taxon>Chrysomelidae</taxon>
        <taxon>Bruchinae</taxon>
        <taxon>Bruchini</taxon>
        <taxon>Acanthoscelides</taxon>
    </lineage>
</organism>
<dbReference type="AlphaFoldDB" id="A0A9P0L976"/>
<evidence type="ECO:0000259" key="5">
    <source>
        <dbReference type="PROSITE" id="PS50090"/>
    </source>
</evidence>
<feature type="domain" description="Myb-like" evidence="5">
    <location>
        <begin position="147"/>
        <end position="208"/>
    </location>
</feature>
<dbReference type="GO" id="GO:0035267">
    <property type="term" value="C:NuA4 histone acetyltransferase complex"/>
    <property type="evidence" value="ECO:0007669"/>
    <property type="project" value="TreeGrafter"/>
</dbReference>
<feature type="region of interest" description="Disordered" evidence="4">
    <location>
        <begin position="52"/>
        <end position="79"/>
    </location>
</feature>
<dbReference type="Gene3D" id="1.10.10.60">
    <property type="entry name" value="Homeodomain-like"/>
    <property type="match status" value="1"/>
</dbReference>
<protein>
    <recommendedName>
        <fullName evidence="5">Myb-like domain-containing protein</fullName>
    </recommendedName>
</protein>
<dbReference type="InterPro" id="IPR001005">
    <property type="entry name" value="SANT/Myb"/>
</dbReference>
<evidence type="ECO:0000256" key="1">
    <source>
        <dbReference type="ARBA" id="ARBA00004123"/>
    </source>
</evidence>
<dbReference type="PROSITE" id="PS50090">
    <property type="entry name" value="MYB_LIKE"/>
    <property type="match status" value="1"/>
</dbReference>
<gene>
    <name evidence="6" type="ORF">ACAOBT_LOCUS19564</name>
</gene>
<dbReference type="GO" id="GO:0006281">
    <property type="term" value="P:DNA repair"/>
    <property type="evidence" value="ECO:0007669"/>
    <property type="project" value="UniProtKB-KW"/>
</dbReference>
<dbReference type="PANTHER" id="PTHR46459:SF1">
    <property type="entry name" value="E1A-BINDING PROTEIN P400"/>
    <property type="match status" value="1"/>
</dbReference>
<evidence type="ECO:0000313" key="7">
    <source>
        <dbReference type="Proteomes" id="UP001152888"/>
    </source>
</evidence>
<dbReference type="EMBL" id="CAKOFQ010007083">
    <property type="protein sequence ID" value="CAH1990286.1"/>
    <property type="molecule type" value="Genomic_DNA"/>
</dbReference>
<sequence>MPMWCPPTPPSQEGDMYVDQTMSFLYDVNVMSESQLPPIYIKRSSGECKRSRAEAGLATEGSRRPLKLPRKDEGGQGIGGIANVPRSLFHSPAVLKMRRDLKLQKYRESEVKLQRTFCRGLVRPSLPIPGKAAVQKPPVEQPVFHEWTIHEDMAILKVIQSFQGLSLNLLVMNPGHTPNWDFVADYVNTVSVTYRTPKQCKYRYEMVLMQREEGKQISIDPTFKKKKNKVGGTVQKYSLGNKSSCRGMRTSQMYTQDNNVTFSQIMNERFETLKSIVNKRVPATRAIAPSSPVVTKRPTQAQVQAAAVAAAQQQQTQQPTTQQEGLGIDLEHPVLPVEVAARRAERLAREKKGAEQQIAARLQMIKAGLIATTSQPSSATATASTPATPPVSSIASSVQQVISTQVATVATTAISTPTPPGTPPNTLRSQRIIASPIQTSTVVSVASLSAAQLQAATQRLIVSGGTASQGKTVVATAQGIQGKQSQLAMIRQASLNKQLRLHHHGNIAAAAAAAAAAQGGGQASASGGQTQIKTSTVTIGGQQAVVQFTQAQQQQQPSNARAQFIRQVGGKGGLTRTVTENEVAHLLKKQQQLQQKLGGAGGTGTIQNLSPQVLAQAIQAGSSGTSVATLVKTVSTAGVTQTVTIPMTNVTLATAQGKSLAPAALKGAGATSPQLRQLQIQQQLLAQKKLAAAASGAAGSSGTVGTPGATAAQKISIAQMQGGKSAMQAQAAQLIVGSKPIGQPMTVQQFQQVMRSPLNVQQGPVVLAKGPPRVIPVNTVQGTKQTIQVVAATSQALSSALRPQTVSSLAGALSGTKVQSASTQQALLSALGQNVGVRLGSPVRLQTTSGTPLVAVSVQNVQQQGISSQTTNQNEQEQGF</sequence>
<comment type="caution">
    <text evidence="6">The sequence shown here is derived from an EMBL/GenBank/DDBJ whole genome shotgun (WGS) entry which is preliminary data.</text>
</comment>
<accession>A0A9P0L976</accession>
<reference evidence="6" key="1">
    <citation type="submission" date="2022-03" db="EMBL/GenBank/DDBJ databases">
        <authorList>
            <person name="Sayadi A."/>
        </authorList>
    </citation>
    <scope>NUCLEOTIDE SEQUENCE</scope>
</reference>
<evidence type="ECO:0000256" key="2">
    <source>
        <dbReference type="ARBA" id="ARBA00022763"/>
    </source>
</evidence>
<name>A0A9P0L976_ACAOB</name>
<dbReference type="InterPro" id="IPR009057">
    <property type="entry name" value="Homeodomain-like_sf"/>
</dbReference>
<evidence type="ECO:0000256" key="4">
    <source>
        <dbReference type="SAM" id="MobiDB-lite"/>
    </source>
</evidence>
<proteinExistence type="predicted"/>
<dbReference type="GO" id="GO:0003682">
    <property type="term" value="F:chromatin binding"/>
    <property type="evidence" value="ECO:0007669"/>
    <property type="project" value="TreeGrafter"/>
</dbReference>
<dbReference type="SUPFAM" id="SSF46689">
    <property type="entry name" value="Homeodomain-like"/>
    <property type="match status" value="1"/>
</dbReference>
<comment type="subcellular location">
    <subcellularLocation>
        <location evidence="1">Nucleus</location>
    </subcellularLocation>
</comment>
<evidence type="ECO:0000256" key="3">
    <source>
        <dbReference type="ARBA" id="ARBA00023204"/>
    </source>
</evidence>
<dbReference type="GO" id="GO:0000812">
    <property type="term" value="C:Swr1 complex"/>
    <property type="evidence" value="ECO:0007669"/>
    <property type="project" value="TreeGrafter"/>
</dbReference>
<evidence type="ECO:0000313" key="6">
    <source>
        <dbReference type="EMBL" id="CAH1990286.1"/>
    </source>
</evidence>
<dbReference type="PANTHER" id="PTHR46459">
    <property type="entry name" value="E1A-BINDING PROTEIN P400-RELATED"/>
    <property type="match status" value="1"/>
</dbReference>
<keyword evidence="7" id="KW-1185">Reference proteome</keyword>
<dbReference type="Proteomes" id="UP001152888">
    <property type="component" value="Unassembled WGS sequence"/>
</dbReference>
<dbReference type="OrthoDB" id="372624at2759"/>
<keyword evidence="2" id="KW-0227">DNA damage</keyword>
<dbReference type="CDD" id="cd00167">
    <property type="entry name" value="SANT"/>
    <property type="match status" value="1"/>
</dbReference>
<keyword evidence="3" id="KW-0234">DNA repair</keyword>